<evidence type="ECO:0000313" key="3">
    <source>
        <dbReference type="RefSeq" id="XP_052126355.1"/>
    </source>
</evidence>
<feature type="compositionally biased region" description="Basic residues" evidence="1">
    <location>
        <begin position="223"/>
        <end position="236"/>
    </location>
</feature>
<organism evidence="2 3">
    <name type="scientific">Frankliniella occidentalis</name>
    <name type="common">Western flower thrips</name>
    <name type="synonym">Euthrips occidentalis</name>
    <dbReference type="NCBI Taxonomy" id="133901"/>
    <lineage>
        <taxon>Eukaryota</taxon>
        <taxon>Metazoa</taxon>
        <taxon>Ecdysozoa</taxon>
        <taxon>Arthropoda</taxon>
        <taxon>Hexapoda</taxon>
        <taxon>Insecta</taxon>
        <taxon>Pterygota</taxon>
        <taxon>Neoptera</taxon>
        <taxon>Paraneoptera</taxon>
        <taxon>Thysanoptera</taxon>
        <taxon>Terebrantia</taxon>
        <taxon>Thripoidea</taxon>
        <taxon>Thripidae</taxon>
        <taxon>Frankliniella</taxon>
    </lineage>
</organism>
<dbReference type="GeneID" id="127750013"/>
<reference evidence="3 4" key="1">
    <citation type="submission" date="2025-04" db="UniProtKB">
        <authorList>
            <consortium name="RefSeq"/>
        </authorList>
    </citation>
    <scope>IDENTIFICATION</scope>
    <source>
        <tissue evidence="3 4">Whole organism</tissue>
    </source>
</reference>
<dbReference type="Proteomes" id="UP000504606">
    <property type="component" value="Unplaced"/>
</dbReference>
<feature type="compositionally biased region" description="Pro residues" evidence="1">
    <location>
        <begin position="59"/>
        <end position="68"/>
    </location>
</feature>
<keyword evidence="2" id="KW-1185">Reference proteome</keyword>
<feature type="compositionally biased region" description="Low complexity" evidence="1">
    <location>
        <begin position="85"/>
        <end position="106"/>
    </location>
</feature>
<feature type="compositionally biased region" description="Polar residues" evidence="1">
    <location>
        <begin position="108"/>
        <end position="118"/>
    </location>
</feature>
<evidence type="ECO:0000313" key="4">
    <source>
        <dbReference type="RefSeq" id="XP_052126356.1"/>
    </source>
</evidence>
<accession>A0A9C6U508</accession>
<dbReference type="RefSeq" id="XP_052126356.1">
    <property type="nucleotide sequence ID" value="XM_052270396.1"/>
</dbReference>
<name>A0A9C6U508_FRAOC</name>
<feature type="compositionally biased region" description="Pro residues" evidence="1">
    <location>
        <begin position="155"/>
        <end position="166"/>
    </location>
</feature>
<evidence type="ECO:0000256" key="1">
    <source>
        <dbReference type="SAM" id="MobiDB-lite"/>
    </source>
</evidence>
<dbReference type="KEGG" id="foc:127750013"/>
<dbReference type="AlphaFoldDB" id="A0A9C6U508"/>
<dbReference type="RefSeq" id="XP_052126355.1">
    <property type="nucleotide sequence ID" value="XM_052270395.1"/>
</dbReference>
<feature type="region of interest" description="Disordered" evidence="1">
    <location>
        <begin position="189"/>
        <end position="242"/>
    </location>
</feature>
<gene>
    <name evidence="3 4" type="primary">LOC127750013</name>
</gene>
<evidence type="ECO:0000313" key="2">
    <source>
        <dbReference type="Proteomes" id="UP000504606"/>
    </source>
</evidence>
<proteinExistence type="predicted"/>
<sequence>MSATLWHRVSTGQAVVWIGPSFHLWEDPDYVPLAVYDRDYADWVVDADAPWDSVAVAPSPLPCPPSPGSSPDQGCIGSPSQSSEGGSLTTAAASPATSGRSSSGPSEVWSTPSPGRTRQPQDDSGVGAMSSFLCTPTQPGRPGLAMSVSSSSPSSSPPRNEPLSPCGPPCLLPWDCACFENPGILYARPAAARRTPSGRPTWSTARKKSWRRPTPPPRSRPTGWRRKTPGRRKPRRPNAWSS</sequence>
<feature type="region of interest" description="Disordered" evidence="1">
    <location>
        <begin position="56"/>
        <end position="166"/>
    </location>
</feature>
<protein>
    <submittedName>
        <fullName evidence="3">Uncharacterized protein LOC127750013 isoform X1</fullName>
    </submittedName>
    <submittedName>
        <fullName evidence="4">Uncharacterized protein LOC127750013 isoform X2</fullName>
    </submittedName>
</protein>